<dbReference type="AlphaFoldDB" id="A0A561B3A1"/>
<feature type="domain" description="NAD(P)-binding" evidence="1">
    <location>
        <begin position="7"/>
        <end position="193"/>
    </location>
</feature>
<sequence>MKIAVYGATGMVGSRVAAEAANRAHQVTGVTRSGGDLPAGVQAVRSDAGDRESAKELLSQAEVAVVATGPSRTGGDPQDYLDAVDVLIAVARETGTRLYFVGGTGNLVIDGQRVVDSPGFPAEYRTESLTVATGLEKLRATGEDVDWTMLSPAYVIQPGERTGKFRLGLDEPIGETISAEDYAVALLDEIEQPAHRRQRFTLGY</sequence>
<evidence type="ECO:0000313" key="2">
    <source>
        <dbReference type="EMBL" id="TWD73350.1"/>
    </source>
</evidence>
<dbReference type="Gene3D" id="3.40.50.720">
    <property type="entry name" value="NAD(P)-binding Rossmann-like Domain"/>
    <property type="match status" value="1"/>
</dbReference>
<comment type="caution">
    <text evidence="2">The sequence shown here is derived from an EMBL/GenBank/DDBJ whole genome shotgun (WGS) entry which is preliminary data.</text>
</comment>
<dbReference type="EMBL" id="VIVK01000003">
    <property type="protein sequence ID" value="TWD73350.1"/>
    <property type="molecule type" value="Genomic_DNA"/>
</dbReference>
<proteinExistence type="predicted"/>
<organism evidence="2 3">
    <name type="scientific">Kribbella amoyensis</name>
    <dbReference type="NCBI Taxonomy" id="996641"/>
    <lineage>
        <taxon>Bacteria</taxon>
        <taxon>Bacillati</taxon>
        <taxon>Actinomycetota</taxon>
        <taxon>Actinomycetes</taxon>
        <taxon>Propionibacteriales</taxon>
        <taxon>Kribbellaceae</taxon>
        <taxon>Kribbella</taxon>
    </lineage>
</organism>
<dbReference type="RefSeq" id="WP_145814533.1">
    <property type="nucleotide sequence ID" value="NZ_VIVK01000003.1"/>
</dbReference>
<dbReference type="GO" id="GO:0016646">
    <property type="term" value="F:oxidoreductase activity, acting on the CH-NH group of donors, NAD or NADP as acceptor"/>
    <property type="evidence" value="ECO:0007669"/>
    <property type="project" value="TreeGrafter"/>
</dbReference>
<evidence type="ECO:0000259" key="1">
    <source>
        <dbReference type="Pfam" id="PF13460"/>
    </source>
</evidence>
<protein>
    <recommendedName>
        <fullName evidence="1">NAD(P)-binding domain-containing protein</fullName>
    </recommendedName>
</protein>
<dbReference type="OrthoDB" id="3191258at2"/>
<gene>
    <name evidence="2" type="ORF">FB561_7239</name>
</gene>
<dbReference type="Proteomes" id="UP000318380">
    <property type="component" value="Unassembled WGS sequence"/>
</dbReference>
<evidence type="ECO:0000313" key="3">
    <source>
        <dbReference type="Proteomes" id="UP000318380"/>
    </source>
</evidence>
<dbReference type="PANTHER" id="PTHR43355">
    <property type="entry name" value="FLAVIN REDUCTASE (NADPH)"/>
    <property type="match status" value="1"/>
</dbReference>
<dbReference type="Pfam" id="PF13460">
    <property type="entry name" value="NAD_binding_10"/>
    <property type="match status" value="1"/>
</dbReference>
<dbReference type="InterPro" id="IPR051606">
    <property type="entry name" value="Polyketide_Oxido-like"/>
</dbReference>
<dbReference type="InterPro" id="IPR016040">
    <property type="entry name" value="NAD(P)-bd_dom"/>
</dbReference>
<dbReference type="SUPFAM" id="SSF51735">
    <property type="entry name" value="NAD(P)-binding Rossmann-fold domains"/>
    <property type="match status" value="1"/>
</dbReference>
<keyword evidence="3" id="KW-1185">Reference proteome</keyword>
<accession>A0A561B3A1</accession>
<dbReference type="PANTHER" id="PTHR43355:SF2">
    <property type="entry name" value="FLAVIN REDUCTASE (NADPH)"/>
    <property type="match status" value="1"/>
</dbReference>
<dbReference type="InterPro" id="IPR036291">
    <property type="entry name" value="NAD(P)-bd_dom_sf"/>
</dbReference>
<reference evidence="2 3" key="1">
    <citation type="submission" date="2019-06" db="EMBL/GenBank/DDBJ databases">
        <title>Sequencing the genomes of 1000 actinobacteria strains.</title>
        <authorList>
            <person name="Klenk H.-P."/>
        </authorList>
    </citation>
    <scope>NUCLEOTIDE SEQUENCE [LARGE SCALE GENOMIC DNA]</scope>
    <source>
        <strain evidence="2 3">DSM 24683</strain>
    </source>
</reference>
<name>A0A561B3A1_9ACTN</name>